<comment type="similarity">
    <text evidence="4">Belongs to the CAS family.</text>
</comment>
<dbReference type="CDD" id="cd11564">
    <property type="entry name" value="FAT-like_CAS_C"/>
    <property type="match status" value="1"/>
</dbReference>
<evidence type="ECO:0000256" key="3">
    <source>
        <dbReference type="ARBA" id="ARBA00004496"/>
    </source>
</evidence>
<dbReference type="PANTHER" id="PTHR10654">
    <property type="entry name" value="CAS SCAFFOLDING PROTEIN"/>
    <property type="match status" value="1"/>
</dbReference>
<organism evidence="19 20">
    <name type="scientific">Larinioides sclopetarius</name>
    <dbReference type="NCBI Taxonomy" id="280406"/>
    <lineage>
        <taxon>Eukaryota</taxon>
        <taxon>Metazoa</taxon>
        <taxon>Ecdysozoa</taxon>
        <taxon>Arthropoda</taxon>
        <taxon>Chelicerata</taxon>
        <taxon>Arachnida</taxon>
        <taxon>Araneae</taxon>
        <taxon>Araneomorphae</taxon>
        <taxon>Entelegynae</taxon>
        <taxon>Araneoidea</taxon>
        <taxon>Araneidae</taxon>
        <taxon>Larinioides</taxon>
    </lineage>
</organism>
<sequence length="839" mass="92249">MLDDDVFKENSPTEEGASYQSGNPLLRHVLIKNCLAKALYDNVAEAPDELAFRKGDILTVLEQNTNSLEGWWLCSLRGRQGIVPGNRLRLLPGMYDPTGLGNIGSLEANDTSHALRRSWASNPNKVVTPQKIGGVYLYDVPVGAKINERNETIKSSSPIPRYMLPGNNQGSYDTPTSKPVLTEAYDEPKPHPCRSPIPASSMYDSPKSNAPVSEKEQLGIHDYDIPSADQITTYDVPRSAEKEIGNNISHIITISDNYDVPPSAYKSSPPIYDGRAFSRSSNDTSGSSSFRSPSGSHSSIETLSLSSVGGSNRSSLEQHPNDVYDIPPEPQPVNEPRLPNQLRIGGVNVQFQGSLAQETYDVPSNNMPTQFYDTPIKQTRPQVAMDGVYDIPPQAVRDSSPLPKTDTIDSVHQVTIAGSNLPSEKNENLLPECSELLLDRESAVELLMKYQQEVQSSISKLFSFVSTTWRKYENMEAKLPEIQSTCHKLQCSLVDLFNFAQGALANSTHAADKSLCFKLNKLVKPIKESCTTVKTCVQALDDKGWIASKLAYSDDSSTPDELDTLVACAKNLVEDVRQVTSLILGNSTLLFKSQQTINDKPNKPPVAPKPNLKVKSTGKVQERPLPPTPANLLKTQISTGEYFNEYDYVNLESKETVEKENESIKAALPKDMCQSFDELVKQSEVPVVSHSESTTEIAPAEKFSSPLDPKDLQILSFYSVQLETHIMHLTNAIDAFLMTIKNNQPPKVFVGHSKFIVIGAHKLVYIGDSVHRNLSNSELKTRVMHNSNSLCDSLKTLVASTKKAATEFPSVVAVQEMVDSVVDVSHLANNLKMSIVPAS</sequence>
<evidence type="ECO:0000256" key="14">
    <source>
        <dbReference type="ARBA" id="ARBA00079691"/>
    </source>
</evidence>
<evidence type="ECO:0000256" key="10">
    <source>
        <dbReference type="ARBA" id="ARBA00022990"/>
    </source>
</evidence>
<dbReference type="GO" id="GO:0005886">
    <property type="term" value="C:plasma membrane"/>
    <property type="evidence" value="ECO:0007669"/>
    <property type="project" value="TreeGrafter"/>
</dbReference>
<dbReference type="GO" id="GO:0016477">
    <property type="term" value="P:cell migration"/>
    <property type="evidence" value="ECO:0007669"/>
    <property type="project" value="TreeGrafter"/>
</dbReference>
<dbReference type="GO" id="GO:0007155">
    <property type="term" value="P:cell adhesion"/>
    <property type="evidence" value="ECO:0007669"/>
    <property type="project" value="UniProtKB-KW"/>
</dbReference>
<dbReference type="FunFam" id="1.20.120.230:FF:000001">
    <property type="entry name" value="Breast cancer anti-estrogen resistance 1"/>
    <property type="match status" value="1"/>
</dbReference>
<dbReference type="Proteomes" id="UP001497382">
    <property type="component" value="Unassembled WGS sequence"/>
</dbReference>
<feature type="compositionally biased region" description="Low complexity" evidence="17">
    <location>
        <begin position="278"/>
        <end position="315"/>
    </location>
</feature>
<dbReference type="PANTHER" id="PTHR10654:SF18">
    <property type="entry name" value="IP17195P"/>
    <property type="match status" value="1"/>
</dbReference>
<dbReference type="FunFam" id="1.20.120.830:FF:000001">
    <property type="entry name" value="BCAR1 scaffold protein, Cas family member"/>
    <property type="match status" value="1"/>
</dbReference>
<dbReference type="GO" id="GO:0005925">
    <property type="term" value="C:focal adhesion"/>
    <property type="evidence" value="ECO:0007669"/>
    <property type="project" value="UniProtKB-SubCell"/>
</dbReference>
<dbReference type="SUPFAM" id="SSF50044">
    <property type="entry name" value="SH3-domain"/>
    <property type="match status" value="1"/>
</dbReference>
<evidence type="ECO:0000256" key="2">
    <source>
        <dbReference type="ARBA" id="ARBA00004489"/>
    </source>
</evidence>
<dbReference type="Pfam" id="PF12026">
    <property type="entry name" value="CAS_C"/>
    <property type="match status" value="1"/>
</dbReference>
<dbReference type="EMBL" id="CAXIEN010000076">
    <property type="protein sequence ID" value="CAL1274294.1"/>
    <property type="molecule type" value="Genomic_DNA"/>
</dbReference>
<keyword evidence="20" id="KW-1185">Reference proteome</keyword>
<evidence type="ECO:0000256" key="17">
    <source>
        <dbReference type="SAM" id="MobiDB-lite"/>
    </source>
</evidence>
<dbReference type="Gene3D" id="2.30.30.40">
    <property type="entry name" value="SH3 Domains"/>
    <property type="match status" value="1"/>
</dbReference>
<evidence type="ECO:0000256" key="9">
    <source>
        <dbReference type="ARBA" id="ARBA00022949"/>
    </source>
</evidence>
<dbReference type="GO" id="GO:0005737">
    <property type="term" value="C:cytoplasm"/>
    <property type="evidence" value="ECO:0007669"/>
    <property type="project" value="UniProtKB-SubCell"/>
</dbReference>
<dbReference type="GO" id="GO:0007169">
    <property type="term" value="P:cell surface receptor protein tyrosine kinase signaling pathway"/>
    <property type="evidence" value="ECO:0007669"/>
    <property type="project" value="UniProtKB-ARBA"/>
</dbReference>
<feature type="compositionally biased region" description="Polar residues" evidence="17">
    <location>
        <begin position="202"/>
        <end position="211"/>
    </location>
</feature>
<evidence type="ECO:0000313" key="19">
    <source>
        <dbReference type="EMBL" id="CAL1274294.1"/>
    </source>
</evidence>
<evidence type="ECO:0000256" key="13">
    <source>
        <dbReference type="ARBA" id="ARBA00072413"/>
    </source>
</evidence>
<dbReference type="InterPro" id="IPR036028">
    <property type="entry name" value="SH3-like_dom_sf"/>
</dbReference>
<accession>A0AAV1ZR06</accession>
<evidence type="ECO:0000256" key="4">
    <source>
        <dbReference type="ARBA" id="ARBA00007848"/>
    </source>
</evidence>
<dbReference type="CDD" id="cd11549">
    <property type="entry name" value="Serine_rich_CAS"/>
    <property type="match status" value="1"/>
</dbReference>
<dbReference type="PROSITE" id="PS50002">
    <property type="entry name" value="SH3"/>
    <property type="match status" value="1"/>
</dbReference>
<dbReference type="Pfam" id="PF00018">
    <property type="entry name" value="SH3_1"/>
    <property type="match status" value="1"/>
</dbReference>
<keyword evidence="8" id="KW-0130">Cell adhesion</keyword>
<comment type="caution">
    <text evidence="19">The sequence shown here is derived from an EMBL/GenBank/DDBJ whole genome shotgun (WGS) entry which is preliminary data.</text>
</comment>
<dbReference type="InterPro" id="IPR021901">
    <property type="entry name" value="CAS_C"/>
</dbReference>
<dbReference type="InterPro" id="IPR001452">
    <property type="entry name" value="SH3_domain"/>
</dbReference>
<evidence type="ECO:0000256" key="6">
    <source>
        <dbReference type="ARBA" id="ARBA00022490"/>
    </source>
</evidence>
<name>A0AAV1ZR06_9ARAC</name>
<keyword evidence="9" id="KW-0965">Cell junction</keyword>
<evidence type="ECO:0000256" key="12">
    <source>
        <dbReference type="ARBA" id="ARBA00023273"/>
    </source>
</evidence>
<evidence type="ECO:0000256" key="1">
    <source>
        <dbReference type="ARBA" id="ARBA00004246"/>
    </source>
</evidence>
<dbReference type="FunFam" id="2.30.30.40:FF:000009">
    <property type="entry name" value="Breast cancer anti-estrogen resistance 1"/>
    <property type="match status" value="1"/>
</dbReference>
<dbReference type="Gene3D" id="1.20.120.830">
    <property type="entry name" value="Serine-rich domain"/>
    <property type="match status" value="1"/>
</dbReference>
<evidence type="ECO:0000256" key="7">
    <source>
        <dbReference type="ARBA" id="ARBA00022553"/>
    </source>
</evidence>
<protein>
    <recommendedName>
        <fullName evidence="13">Breast cancer anti-estrogen resistance protein 1</fullName>
    </recommendedName>
    <alternativeName>
        <fullName evidence="14">CRK-associated substrate</fullName>
    </alternativeName>
    <alternativeName>
        <fullName evidence="15">p130cas</fullName>
    </alternativeName>
</protein>
<dbReference type="AlphaFoldDB" id="A0AAV1ZR06"/>
<dbReference type="InterPro" id="IPR037362">
    <property type="entry name" value="CAS_fam"/>
</dbReference>
<evidence type="ECO:0000256" key="16">
    <source>
        <dbReference type="PROSITE-ProRule" id="PRU00192"/>
    </source>
</evidence>
<feature type="region of interest" description="Disordered" evidence="17">
    <location>
        <begin position="596"/>
        <end position="631"/>
    </location>
</feature>
<keyword evidence="12" id="KW-0966">Cell projection</keyword>
<dbReference type="Gene3D" id="1.20.120.230">
    <property type="entry name" value="Alpha-catenin/vinculin-like"/>
    <property type="match status" value="1"/>
</dbReference>
<evidence type="ECO:0000256" key="11">
    <source>
        <dbReference type="ARBA" id="ARBA00023036"/>
    </source>
</evidence>
<gene>
    <name evidence="19" type="ORF">LARSCL_LOCUS7386</name>
</gene>
<feature type="region of interest" description="Disordered" evidence="17">
    <location>
        <begin position="183"/>
        <end position="215"/>
    </location>
</feature>
<evidence type="ECO:0000256" key="5">
    <source>
        <dbReference type="ARBA" id="ARBA00022443"/>
    </source>
</evidence>
<dbReference type="PRINTS" id="PR00452">
    <property type="entry name" value="SH3DOMAIN"/>
</dbReference>
<evidence type="ECO:0000259" key="18">
    <source>
        <dbReference type="PROSITE" id="PS50002"/>
    </source>
</evidence>
<dbReference type="CDD" id="cd11844">
    <property type="entry name" value="SH3_CAS"/>
    <property type="match status" value="1"/>
</dbReference>
<dbReference type="SMART" id="SM00326">
    <property type="entry name" value="SH3"/>
    <property type="match status" value="1"/>
</dbReference>
<proteinExistence type="inferred from homology"/>
<dbReference type="InterPro" id="IPR038319">
    <property type="entry name" value="Serine_rich_sf"/>
</dbReference>
<keyword evidence="7" id="KW-0597">Phosphoprotein</keyword>
<evidence type="ECO:0000256" key="8">
    <source>
        <dbReference type="ARBA" id="ARBA00022889"/>
    </source>
</evidence>
<comment type="subcellular location">
    <subcellularLocation>
        <location evidence="1">Cell junction</location>
        <location evidence="1">Focal adhesion</location>
    </subcellularLocation>
    <subcellularLocation>
        <location evidence="2">Cell projection</location>
        <location evidence="2">Axon</location>
    </subcellularLocation>
    <subcellularLocation>
        <location evidence="3">Cytoplasm</location>
    </subcellularLocation>
</comment>
<keyword evidence="10" id="KW-0007">Acetylation</keyword>
<dbReference type="Pfam" id="PF08824">
    <property type="entry name" value="Serine_rich"/>
    <property type="match status" value="1"/>
</dbReference>
<evidence type="ECO:0000313" key="20">
    <source>
        <dbReference type="Proteomes" id="UP001497382"/>
    </source>
</evidence>
<keyword evidence="11" id="KW-0729">SH3-binding</keyword>
<dbReference type="GO" id="GO:0030424">
    <property type="term" value="C:axon"/>
    <property type="evidence" value="ECO:0007669"/>
    <property type="project" value="UniProtKB-SubCell"/>
</dbReference>
<dbReference type="InterPro" id="IPR014928">
    <property type="entry name" value="Serine_rich_dom"/>
</dbReference>
<feature type="region of interest" description="Disordered" evidence="17">
    <location>
        <begin position="257"/>
        <end position="334"/>
    </location>
</feature>
<keyword evidence="6" id="KW-0963">Cytoplasm</keyword>
<reference evidence="19 20" key="1">
    <citation type="submission" date="2024-04" db="EMBL/GenBank/DDBJ databases">
        <authorList>
            <person name="Rising A."/>
            <person name="Reimegard J."/>
            <person name="Sonavane S."/>
            <person name="Akerstrom W."/>
            <person name="Nylinder S."/>
            <person name="Hedman E."/>
            <person name="Kallberg Y."/>
        </authorList>
    </citation>
    <scope>NUCLEOTIDE SEQUENCE [LARGE SCALE GENOMIC DNA]</scope>
</reference>
<evidence type="ECO:0000256" key="15">
    <source>
        <dbReference type="ARBA" id="ARBA00081467"/>
    </source>
</evidence>
<dbReference type="GO" id="GO:0017124">
    <property type="term" value="F:SH3 domain binding"/>
    <property type="evidence" value="ECO:0007669"/>
    <property type="project" value="UniProtKB-KW"/>
</dbReference>
<feature type="domain" description="SH3" evidence="18">
    <location>
        <begin position="31"/>
        <end position="93"/>
    </location>
</feature>
<keyword evidence="5 16" id="KW-0728">SH3 domain</keyword>